<reference evidence="1" key="1">
    <citation type="journal article" date="2019" name="bioRxiv">
        <title>The Genome of the Zebra Mussel, Dreissena polymorpha: A Resource for Invasive Species Research.</title>
        <authorList>
            <person name="McCartney M.A."/>
            <person name="Auch B."/>
            <person name="Kono T."/>
            <person name="Mallez S."/>
            <person name="Zhang Y."/>
            <person name="Obille A."/>
            <person name="Becker A."/>
            <person name="Abrahante J.E."/>
            <person name="Garbe J."/>
            <person name="Badalamenti J.P."/>
            <person name="Herman A."/>
            <person name="Mangelson H."/>
            <person name="Liachko I."/>
            <person name="Sullivan S."/>
            <person name="Sone E.D."/>
            <person name="Koren S."/>
            <person name="Silverstein K.A.T."/>
            <person name="Beckman K.B."/>
            <person name="Gohl D.M."/>
        </authorList>
    </citation>
    <scope>NUCLEOTIDE SEQUENCE</scope>
    <source>
        <strain evidence="1">Duluth1</strain>
        <tissue evidence="1">Whole animal</tissue>
    </source>
</reference>
<proteinExistence type="predicted"/>
<evidence type="ECO:0000313" key="2">
    <source>
        <dbReference type="Proteomes" id="UP000828390"/>
    </source>
</evidence>
<gene>
    <name evidence="1" type="ORF">DPMN_113468</name>
</gene>
<name>A0A9D4KJ47_DREPO</name>
<organism evidence="1 2">
    <name type="scientific">Dreissena polymorpha</name>
    <name type="common">Zebra mussel</name>
    <name type="synonym">Mytilus polymorpha</name>
    <dbReference type="NCBI Taxonomy" id="45954"/>
    <lineage>
        <taxon>Eukaryota</taxon>
        <taxon>Metazoa</taxon>
        <taxon>Spiralia</taxon>
        <taxon>Lophotrochozoa</taxon>
        <taxon>Mollusca</taxon>
        <taxon>Bivalvia</taxon>
        <taxon>Autobranchia</taxon>
        <taxon>Heteroconchia</taxon>
        <taxon>Euheterodonta</taxon>
        <taxon>Imparidentia</taxon>
        <taxon>Neoheterodontei</taxon>
        <taxon>Myida</taxon>
        <taxon>Dreissenoidea</taxon>
        <taxon>Dreissenidae</taxon>
        <taxon>Dreissena</taxon>
    </lineage>
</organism>
<keyword evidence="2" id="KW-1185">Reference proteome</keyword>
<evidence type="ECO:0000313" key="1">
    <source>
        <dbReference type="EMBL" id="KAH3840026.1"/>
    </source>
</evidence>
<sequence length="134" mass="14963">MVLLHRCKGNIMTSIRKLQGGFQDELGCIMTSFSLRECLNYSREHSPPVVWHDGLFYKLSSLTSGDDFHTPGIDANSLVAIRDKPRALPGNAIRATSGTPGNPPERKELAAILTGIYQRSHFRAGRKWEWSVPL</sequence>
<dbReference type="Proteomes" id="UP000828390">
    <property type="component" value="Unassembled WGS sequence"/>
</dbReference>
<dbReference type="AlphaFoldDB" id="A0A9D4KJ47"/>
<reference evidence="1" key="2">
    <citation type="submission" date="2020-11" db="EMBL/GenBank/DDBJ databases">
        <authorList>
            <person name="McCartney M.A."/>
            <person name="Auch B."/>
            <person name="Kono T."/>
            <person name="Mallez S."/>
            <person name="Becker A."/>
            <person name="Gohl D.M."/>
            <person name="Silverstein K.A.T."/>
            <person name="Koren S."/>
            <person name="Bechman K.B."/>
            <person name="Herman A."/>
            <person name="Abrahante J.E."/>
            <person name="Garbe J."/>
        </authorList>
    </citation>
    <scope>NUCLEOTIDE SEQUENCE</scope>
    <source>
        <strain evidence="1">Duluth1</strain>
        <tissue evidence="1">Whole animal</tissue>
    </source>
</reference>
<dbReference type="EMBL" id="JAIWYP010000004">
    <property type="protein sequence ID" value="KAH3840026.1"/>
    <property type="molecule type" value="Genomic_DNA"/>
</dbReference>
<protein>
    <submittedName>
        <fullName evidence="1">Uncharacterized protein</fullName>
    </submittedName>
</protein>
<comment type="caution">
    <text evidence="1">The sequence shown here is derived from an EMBL/GenBank/DDBJ whole genome shotgun (WGS) entry which is preliminary data.</text>
</comment>
<accession>A0A9D4KJ47</accession>